<evidence type="ECO:0000313" key="1">
    <source>
        <dbReference type="EnsemblMetazoa" id="XP_050516551.1"/>
    </source>
</evidence>
<organism evidence="1 2">
    <name type="scientific">Diabrotica virgifera virgifera</name>
    <name type="common">western corn rootworm</name>
    <dbReference type="NCBI Taxonomy" id="50390"/>
    <lineage>
        <taxon>Eukaryota</taxon>
        <taxon>Metazoa</taxon>
        <taxon>Ecdysozoa</taxon>
        <taxon>Arthropoda</taxon>
        <taxon>Hexapoda</taxon>
        <taxon>Insecta</taxon>
        <taxon>Pterygota</taxon>
        <taxon>Neoptera</taxon>
        <taxon>Endopterygota</taxon>
        <taxon>Coleoptera</taxon>
        <taxon>Polyphaga</taxon>
        <taxon>Cucujiformia</taxon>
        <taxon>Chrysomeloidea</taxon>
        <taxon>Chrysomelidae</taxon>
        <taxon>Galerucinae</taxon>
        <taxon>Diabroticina</taxon>
        <taxon>Diabroticites</taxon>
        <taxon>Diabrotica</taxon>
    </lineage>
</organism>
<evidence type="ECO:0000313" key="2">
    <source>
        <dbReference type="Proteomes" id="UP001652700"/>
    </source>
</evidence>
<dbReference type="RefSeq" id="XP_050516551.1">
    <property type="nucleotide sequence ID" value="XM_050660594.1"/>
</dbReference>
<keyword evidence="2" id="KW-1185">Reference proteome</keyword>
<sequence>MADKLKKYTFQRRMAMNDLETLLRLSNSSLTEVHKQSLFRVRYSELDDVLESFNKNHQNIVTNLLNSEPTDAQLDSEDIIRSQFLNDYYQIKANFADLFENDDNSQKNEQNIAASNAVQSPSNVRLPQLELVKFSGEFTSAITFFDLFDALVHRRPNVDDTEKLTYLIQSLEGPPLRLAKSLPLARENYVRIYDKLKNRYLNKRLRAMAHWCKIEEAPATMFKNSDSYSNLIDTFSENLSALENLGYKISDFVLAYKILTKLDEETHQRSESATQCATSVAAVPTTASSDAQVNTGTLSSHAASLGSVTSKNSSVLLATAVVEIMDGCGLYQPVRALIDGAA</sequence>
<dbReference type="EnsemblMetazoa" id="XM_050660594.1">
    <property type="protein sequence ID" value="XP_050516551.1"/>
    <property type="gene ID" value="LOC126891418"/>
</dbReference>
<dbReference type="Pfam" id="PF03564">
    <property type="entry name" value="DUF1759"/>
    <property type="match status" value="1"/>
</dbReference>
<reference evidence="1" key="1">
    <citation type="submission" date="2025-05" db="UniProtKB">
        <authorList>
            <consortium name="EnsemblMetazoa"/>
        </authorList>
    </citation>
    <scope>IDENTIFICATION</scope>
</reference>
<dbReference type="GeneID" id="126891418"/>
<name>A0ABM5L280_DIAVI</name>
<dbReference type="Proteomes" id="UP001652700">
    <property type="component" value="Unplaced"/>
</dbReference>
<proteinExistence type="predicted"/>
<dbReference type="InterPro" id="IPR005312">
    <property type="entry name" value="DUF1759"/>
</dbReference>
<protein>
    <submittedName>
        <fullName evidence="1">Uncharacterized protein</fullName>
    </submittedName>
</protein>
<accession>A0ABM5L280</accession>